<dbReference type="OrthoDB" id="10034110at2759"/>
<organism evidence="3 4">
    <name type="scientific">Branchiostoma belcheri</name>
    <name type="common">Amphioxus</name>
    <dbReference type="NCBI Taxonomy" id="7741"/>
    <lineage>
        <taxon>Eukaryota</taxon>
        <taxon>Metazoa</taxon>
        <taxon>Chordata</taxon>
        <taxon>Cephalochordata</taxon>
        <taxon>Leptocardii</taxon>
        <taxon>Amphioxiformes</taxon>
        <taxon>Branchiostomatidae</taxon>
        <taxon>Branchiostoma</taxon>
    </lineage>
</organism>
<feature type="compositionally biased region" description="Polar residues" evidence="1">
    <location>
        <begin position="380"/>
        <end position="389"/>
    </location>
</feature>
<feature type="compositionally biased region" description="Polar residues" evidence="1">
    <location>
        <begin position="514"/>
        <end position="529"/>
    </location>
</feature>
<name>A0A6P4YJX0_BRABE</name>
<keyword evidence="3" id="KW-1185">Reference proteome</keyword>
<dbReference type="RefSeq" id="XP_019624733.1">
    <property type="nucleotide sequence ID" value="XM_019769174.1"/>
</dbReference>
<dbReference type="KEGG" id="bbel:109470277"/>
<feature type="region of interest" description="Disordered" evidence="1">
    <location>
        <begin position="361"/>
        <end position="396"/>
    </location>
</feature>
<feature type="transmembrane region" description="Helical" evidence="2">
    <location>
        <begin position="654"/>
        <end position="676"/>
    </location>
</feature>
<dbReference type="Proteomes" id="UP000515135">
    <property type="component" value="Unplaced"/>
</dbReference>
<protein>
    <submittedName>
        <fullName evidence="4">Uncharacterized protein LOC109470277</fullName>
    </submittedName>
</protein>
<evidence type="ECO:0000256" key="2">
    <source>
        <dbReference type="SAM" id="Phobius"/>
    </source>
</evidence>
<feature type="region of interest" description="Disordered" evidence="1">
    <location>
        <begin position="409"/>
        <end position="533"/>
    </location>
</feature>
<reference evidence="4" key="1">
    <citation type="submission" date="2025-08" db="UniProtKB">
        <authorList>
            <consortium name="RefSeq"/>
        </authorList>
    </citation>
    <scope>IDENTIFICATION</scope>
    <source>
        <tissue evidence="4">Gonad</tissue>
    </source>
</reference>
<feature type="compositionally biased region" description="Polar residues" evidence="1">
    <location>
        <begin position="426"/>
        <end position="449"/>
    </location>
</feature>
<evidence type="ECO:0000313" key="3">
    <source>
        <dbReference type="Proteomes" id="UP000515135"/>
    </source>
</evidence>
<feature type="compositionally biased region" description="Low complexity" evidence="1">
    <location>
        <begin position="414"/>
        <end position="425"/>
    </location>
</feature>
<gene>
    <name evidence="4" type="primary">LOC109470277</name>
</gene>
<proteinExistence type="predicted"/>
<feature type="region of interest" description="Disordered" evidence="1">
    <location>
        <begin position="581"/>
        <end position="600"/>
    </location>
</feature>
<evidence type="ECO:0000256" key="1">
    <source>
        <dbReference type="SAM" id="MobiDB-lite"/>
    </source>
</evidence>
<feature type="compositionally biased region" description="Basic and acidic residues" evidence="1">
    <location>
        <begin position="477"/>
        <end position="492"/>
    </location>
</feature>
<keyword evidence="2" id="KW-0812">Transmembrane</keyword>
<sequence>MANRDDFEESTRHESEVSTILREDNLLFTGREWTPLSALLRIQIERIRRQDFTVNGEDTEDSSVQLTPVNSTKEETVTVSSDTPVTSTKKETVTTVSSDQTTLVDEVLSGLKQQLTGLVMEFEEVVGKFRERQRALYAQMRQEREQRRVKEDELTAQLTDLDRNIVVLKEALLPTLSQGDASTITHLQDQVAGAQQSARRLVNTAEQAADAGLELSEGATLREGIVVLHNSVQKLGQALSEFGSVLTSTGHGVVSRPVDRLPPKQSPVAKLLASDLTDKSSEFEEEPTITLPRARSPLPSKGETWKVIRDEEDYIPPVHGPSIGSLGTLQDSGYHARTAETDSEVSRQQKSYPYESALNRFWAKRQQEDDTETSLERDSTPSGMESASKSSRRRSLVDVEAWLSTQDDQSFEITSSVVTPSSVSSRYGTPTVSTTLGTLSDRSASTYASGRSDVTGGFTPRSRKGQGPRTESPLVASDRDKLTPSSVKELHYTHVQPVATASVSEPGEKEKPATASSSPARQDVSASRQPTEKPVVKRNSMVGLFPCTSLTPPEDRVQERVRDSHRVIPFSAFMSTDKAAAPSGGRVFPATHHTTGSRRKGLEFGRRVVPPPLQGKASFPFVPGAGANWLTQHGRLVGRISSYLQVARPVVKRALVKSTTALLFGLLLVFLVPLFLPREVNLELKSALSSYAASSHVFKVKNFGLPPT</sequence>
<dbReference type="AlphaFoldDB" id="A0A6P4YJX0"/>
<keyword evidence="2" id="KW-0472">Membrane</keyword>
<dbReference type="GeneID" id="109470277"/>
<accession>A0A6P4YJX0</accession>
<evidence type="ECO:0000313" key="4">
    <source>
        <dbReference type="RefSeq" id="XP_019624733.1"/>
    </source>
</evidence>
<keyword evidence="2" id="KW-1133">Transmembrane helix</keyword>